<keyword evidence="2" id="KW-1185">Reference proteome</keyword>
<proteinExistence type="predicted"/>
<dbReference type="EMBL" id="CAJVPT010030425">
    <property type="protein sequence ID" value="CAG8694374.1"/>
    <property type="molecule type" value="Genomic_DNA"/>
</dbReference>
<reference evidence="1" key="1">
    <citation type="submission" date="2021-06" db="EMBL/GenBank/DDBJ databases">
        <authorList>
            <person name="Kallberg Y."/>
            <person name="Tangrot J."/>
            <person name="Rosling A."/>
        </authorList>
    </citation>
    <scope>NUCLEOTIDE SEQUENCE</scope>
    <source>
        <strain evidence="1">CL356</strain>
    </source>
</reference>
<sequence length="79" mass="8516">MQGRADLCNRSGWGKHKANSILTFAVSSVAGFEVRSQGLAEENTYGPQDLALRLLRSLSPNLLEGVQSGDVEASLVERI</sequence>
<protein>
    <submittedName>
        <fullName evidence="1">1787_t:CDS:1</fullName>
    </submittedName>
</protein>
<name>A0ACA9P7G4_9GLOM</name>
<accession>A0ACA9P7G4</accession>
<comment type="caution">
    <text evidence="1">The sequence shown here is derived from an EMBL/GenBank/DDBJ whole genome shotgun (WGS) entry which is preliminary data.</text>
</comment>
<organism evidence="1 2">
    <name type="scientific">Acaulospora colombiana</name>
    <dbReference type="NCBI Taxonomy" id="27376"/>
    <lineage>
        <taxon>Eukaryota</taxon>
        <taxon>Fungi</taxon>
        <taxon>Fungi incertae sedis</taxon>
        <taxon>Mucoromycota</taxon>
        <taxon>Glomeromycotina</taxon>
        <taxon>Glomeromycetes</taxon>
        <taxon>Diversisporales</taxon>
        <taxon>Acaulosporaceae</taxon>
        <taxon>Acaulospora</taxon>
    </lineage>
</organism>
<dbReference type="Proteomes" id="UP000789525">
    <property type="component" value="Unassembled WGS sequence"/>
</dbReference>
<gene>
    <name evidence="1" type="ORF">ACOLOM_LOCUS9970</name>
</gene>
<evidence type="ECO:0000313" key="2">
    <source>
        <dbReference type="Proteomes" id="UP000789525"/>
    </source>
</evidence>
<evidence type="ECO:0000313" key="1">
    <source>
        <dbReference type="EMBL" id="CAG8694374.1"/>
    </source>
</evidence>